<dbReference type="Gene3D" id="3.10.20.90">
    <property type="entry name" value="Phosphatidylinositol 3-kinase Catalytic Subunit, Chain A, domain 1"/>
    <property type="match status" value="1"/>
</dbReference>
<gene>
    <name evidence="3" type="ORF">IF188_10945</name>
</gene>
<dbReference type="InterPro" id="IPR024962">
    <property type="entry name" value="YukD-like"/>
</dbReference>
<proteinExistence type="predicted"/>
<feature type="transmembrane region" description="Helical" evidence="1">
    <location>
        <begin position="320"/>
        <end position="339"/>
    </location>
</feature>
<feature type="transmembrane region" description="Helical" evidence="1">
    <location>
        <begin position="211"/>
        <end position="233"/>
    </location>
</feature>
<accession>A0ABR8NP40</accession>
<feature type="transmembrane region" description="Helical" evidence="1">
    <location>
        <begin position="345"/>
        <end position="361"/>
    </location>
</feature>
<feature type="transmembrane region" description="Helical" evidence="1">
    <location>
        <begin position="425"/>
        <end position="449"/>
    </location>
</feature>
<keyword evidence="4" id="KW-1185">Reference proteome</keyword>
<feature type="domain" description="EccD-like transmembrane" evidence="2">
    <location>
        <begin position="113"/>
        <end position="454"/>
    </location>
</feature>
<dbReference type="InterPro" id="IPR044049">
    <property type="entry name" value="EccD_transm"/>
</dbReference>
<protein>
    <submittedName>
        <fullName evidence="3">EsaB/YukD family protein</fullName>
    </submittedName>
</protein>
<feature type="transmembrane region" description="Helical" evidence="1">
    <location>
        <begin position="139"/>
        <end position="157"/>
    </location>
</feature>
<feature type="transmembrane region" description="Helical" evidence="1">
    <location>
        <begin position="265"/>
        <end position="287"/>
    </location>
</feature>
<evidence type="ECO:0000259" key="2">
    <source>
        <dbReference type="Pfam" id="PF19053"/>
    </source>
</evidence>
<keyword evidence="1" id="KW-0812">Transmembrane</keyword>
<keyword evidence="1" id="KW-1133">Transmembrane helix</keyword>
<dbReference type="RefSeq" id="WP_191171839.1">
    <property type="nucleotide sequence ID" value="NZ_JACXZS010000006.1"/>
</dbReference>
<dbReference type="Proteomes" id="UP000598426">
    <property type="component" value="Unassembled WGS sequence"/>
</dbReference>
<feature type="transmembrane region" description="Helical" evidence="1">
    <location>
        <begin position="113"/>
        <end position="133"/>
    </location>
</feature>
<comment type="caution">
    <text evidence="3">The sequence shown here is derived from an EMBL/GenBank/DDBJ whole genome shotgun (WGS) entry which is preliminary data.</text>
</comment>
<reference evidence="3 4" key="1">
    <citation type="submission" date="2020-09" db="EMBL/GenBank/DDBJ databases">
        <title>Isolation and identification of active actinomycetes.</title>
        <authorList>
            <person name="Li X."/>
        </authorList>
    </citation>
    <scope>NUCLEOTIDE SEQUENCE [LARGE SCALE GENOMIC DNA]</scope>
    <source>
        <strain evidence="3 4">NEAU-LLC</strain>
    </source>
</reference>
<feature type="transmembrane region" description="Helical" evidence="1">
    <location>
        <begin position="396"/>
        <end position="413"/>
    </location>
</feature>
<dbReference type="Pfam" id="PF19053">
    <property type="entry name" value="EccD"/>
    <property type="match status" value="1"/>
</dbReference>
<name>A0ABR8NP40_9MICO</name>
<feature type="transmembrane region" description="Helical" evidence="1">
    <location>
        <begin position="240"/>
        <end position="259"/>
    </location>
</feature>
<dbReference type="EMBL" id="JACXZS010000006">
    <property type="protein sequence ID" value="MBD3942212.1"/>
    <property type="molecule type" value="Genomic_DNA"/>
</dbReference>
<evidence type="ECO:0000313" key="4">
    <source>
        <dbReference type="Proteomes" id="UP000598426"/>
    </source>
</evidence>
<evidence type="ECO:0000313" key="3">
    <source>
        <dbReference type="EMBL" id="MBD3942212.1"/>
    </source>
</evidence>
<evidence type="ECO:0000256" key="1">
    <source>
        <dbReference type="SAM" id="Phobius"/>
    </source>
</evidence>
<keyword evidence="1" id="KW-0472">Membrane</keyword>
<sequence length="457" mass="46005">MTDFTRLSVTGTSRRTDIVVPSDEPVGTILPSLLRLLGEPTGTVDRPLALVHADGEPVDLARSARGSDLLDGTSLRLVRLDAAPPPPVVIDVTDAAAEAYAARADRWSADARLATGAVGLGLATALGGLLLPRTAPGGALWWLVGALVLLLALAVPIGRRSARPLSRAGTAPEAVGVPRRLALCATAAAAGLVVPIGVDAAALAAEPLPGTAVLLGVSAAALGAALVVLAAGWALRRAGAVAGGVIGVVLWGLLLVLLWTGVGSVAAAAIAGTVAAFATGLLPWAALSSAQLTVLDQRVSDGDRVDRATAAGSIDEAYRALTWSVAAVATLLAAAGIVLVATRQPWPSLLALAFALTAALRTRSFPLRVQVRLLWAAVAAPAAVAMVVWFAGQATGVWICAGAAVLLGVAALVDPRPAARARLRGIGNVLETLAAVSLLPLLLGALGVYDELLGMFS</sequence>
<dbReference type="Pfam" id="PF08817">
    <property type="entry name" value="YukD"/>
    <property type="match status" value="1"/>
</dbReference>
<feature type="transmembrane region" description="Helical" evidence="1">
    <location>
        <begin position="373"/>
        <end position="390"/>
    </location>
</feature>
<organism evidence="3 4">
    <name type="scientific">Microbacterium helvum</name>
    <dbReference type="NCBI Taxonomy" id="2773713"/>
    <lineage>
        <taxon>Bacteria</taxon>
        <taxon>Bacillati</taxon>
        <taxon>Actinomycetota</taxon>
        <taxon>Actinomycetes</taxon>
        <taxon>Micrococcales</taxon>
        <taxon>Microbacteriaceae</taxon>
        <taxon>Microbacterium</taxon>
    </lineage>
</organism>
<feature type="transmembrane region" description="Helical" evidence="1">
    <location>
        <begin position="181"/>
        <end position="205"/>
    </location>
</feature>